<dbReference type="InterPro" id="IPR026039">
    <property type="entry name" value="YfgM"/>
</dbReference>
<evidence type="ECO:0000256" key="9">
    <source>
        <dbReference type="SAM" id="Phobius"/>
    </source>
</evidence>
<dbReference type="InterPro" id="IPR011990">
    <property type="entry name" value="TPR-like_helical_dom_sf"/>
</dbReference>
<comment type="similarity">
    <text evidence="7">Belongs to the YfgM family.</text>
</comment>
<accession>A0ABY4EBM5</accession>
<reference evidence="11" key="2">
    <citation type="journal article" date="2022" name="Res Sq">
        <title>Evolution of multicellular longitudinally dividing oral cavity symbionts (Neisseriaceae).</title>
        <authorList>
            <person name="Nyongesa S."/>
            <person name="Weber P."/>
            <person name="Bernet E."/>
            <person name="Pullido F."/>
            <person name="Nieckarz M."/>
            <person name="Delaby M."/>
            <person name="Nieves C."/>
            <person name="Viehboeck T."/>
            <person name="Krause N."/>
            <person name="Rivera-Millot A."/>
            <person name="Nakamura A."/>
            <person name="Vischer N."/>
            <person name="VanNieuwenhze M."/>
            <person name="Brun Y."/>
            <person name="Cava F."/>
            <person name="Bulgheresi S."/>
            <person name="Veyrier F."/>
        </authorList>
    </citation>
    <scope>NUCLEOTIDE SEQUENCE</scope>
    <source>
        <strain evidence="11">SAG 1488-6</strain>
    </source>
</reference>
<organism evidence="11 12">
    <name type="scientific">Vitreoscilla stercoraria</name>
    <dbReference type="NCBI Taxonomy" id="61"/>
    <lineage>
        <taxon>Bacteria</taxon>
        <taxon>Pseudomonadati</taxon>
        <taxon>Pseudomonadota</taxon>
        <taxon>Betaproteobacteria</taxon>
        <taxon>Neisseriales</taxon>
        <taxon>Neisseriaceae</taxon>
        <taxon>Vitreoscilla</taxon>
    </lineage>
</organism>
<proteinExistence type="inferred from homology"/>
<keyword evidence="12" id="KW-1185">Reference proteome</keyword>
<evidence type="ECO:0000256" key="5">
    <source>
        <dbReference type="ARBA" id="ARBA00023136"/>
    </source>
</evidence>
<dbReference type="InterPro" id="IPR018704">
    <property type="entry name" value="SecYEG/CpoB_TPR"/>
</dbReference>
<dbReference type="Gene3D" id="1.25.40.10">
    <property type="entry name" value="Tetratricopeptide repeat domain"/>
    <property type="match status" value="1"/>
</dbReference>
<evidence type="ECO:0000256" key="6">
    <source>
        <dbReference type="ARBA" id="ARBA00023186"/>
    </source>
</evidence>
<dbReference type="Pfam" id="PF09976">
    <property type="entry name" value="TPR_21"/>
    <property type="match status" value="1"/>
</dbReference>
<keyword evidence="6" id="KW-0143">Chaperone</keyword>
<name>A0ABY4EBM5_VITST</name>
<evidence type="ECO:0000256" key="4">
    <source>
        <dbReference type="ARBA" id="ARBA00022989"/>
    </source>
</evidence>
<feature type="domain" description="Ancillary SecYEG translocon subunit/Cell division coordinator CpoB TPR" evidence="10">
    <location>
        <begin position="15"/>
        <end position="205"/>
    </location>
</feature>
<reference evidence="11" key="1">
    <citation type="submission" date="2021-12" db="EMBL/GenBank/DDBJ databases">
        <authorList>
            <person name="Veyrier F.J."/>
        </authorList>
    </citation>
    <scope>NUCLEOTIDE SEQUENCE</scope>
    <source>
        <strain evidence="11">SAG 1488-6</strain>
    </source>
</reference>
<dbReference type="EMBL" id="CP091512">
    <property type="protein sequence ID" value="UOO92852.1"/>
    <property type="molecule type" value="Genomic_DNA"/>
</dbReference>
<sequence>MAYDVQEQQELDDIKHFWHRGGKWLFILLVVLALAYLGYVLNKSHQADRHKEAATLAYQFIEKSSAKDATALTELKTLQEQYADSFGAAEATLMAAAQAFDEKQYEQAEKHLLWVQTHHQDVFLQALSNQRLAVLKLQQQKYDDALKYADAVVPEALKPMMLETKGDILVAKGDVVKAKEAYAQALKGLDEKTSPNYELVKFKAEQ</sequence>
<feature type="transmembrane region" description="Helical" evidence="9">
    <location>
        <begin position="24"/>
        <end position="41"/>
    </location>
</feature>
<keyword evidence="4 9" id="KW-1133">Transmembrane helix</keyword>
<keyword evidence="5 9" id="KW-0472">Membrane</keyword>
<keyword evidence="3 9" id="KW-0812">Transmembrane</keyword>
<dbReference type="PANTHER" id="PTHR38035">
    <property type="entry name" value="UPF0070 PROTEIN YFGM"/>
    <property type="match status" value="1"/>
</dbReference>
<dbReference type="RefSeq" id="WP_019957189.1">
    <property type="nucleotide sequence ID" value="NZ_CP091512.1"/>
</dbReference>
<evidence type="ECO:0000256" key="2">
    <source>
        <dbReference type="ARBA" id="ARBA00022475"/>
    </source>
</evidence>
<evidence type="ECO:0000256" key="1">
    <source>
        <dbReference type="ARBA" id="ARBA00004401"/>
    </source>
</evidence>
<protein>
    <recommendedName>
        <fullName evidence="8">Ancillary SecYEG translocon subunit</fullName>
    </recommendedName>
</protein>
<gene>
    <name evidence="11" type="ORF">LVJ81_02060</name>
</gene>
<dbReference type="SUPFAM" id="SSF48452">
    <property type="entry name" value="TPR-like"/>
    <property type="match status" value="1"/>
</dbReference>
<keyword evidence="2" id="KW-1003">Cell membrane</keyword>
<evidence type="ECO:0000259" key="10">
    <source>
        <dbReference type="Pfam" id="PF09976"/>
    </source>
</evidence>
<evidence type="ECO:0000313" key="12">
    <source>
        <dbReference type="Proteomes" id="UP000832034"/>
    </source>
</evidence>
<evidence type="ECO:0000313" key="11">
    <source>
        <dbReference type="EMBL" id="UOO92852.1"/>
    </source>
</evidence>
<dbReference type="Proteomes" id="UP000832034">
    <property type="component" value="Chromosome"/>
</dbReference>
<evidence type="ECO:0000256" key="7">
    <source>
        <dbReference type="ARBA" id="ARBA00024197"/>
    </source>
</evidence>
<evidence type="ECO:0000256" key="8">
    <source>
        <dbReference type="ARBA" id="ARBA00024235"/>
    </source>
</evidence>
<comment type="subcellular location">
    <subcellularLocation>
        <location evidence="1">Cell membrane</location>
        <topology evidence="1">Single-pass type II membrane protein</topology>
    </subcellularLocation>
</comment>
<evidence type="ECO:0000256" key="3">
    <source>
        <dbReference type="ARBA" id="ARBA00022692"/>
    </source>
</evidence>
<dbReference type="PANTHER" id="PTHR38035:SF1">
    <property type="entry name" value="ANCILLARY SECYEG TRANSLOCON SUBUNIT"/>
    <property type="match status" value="1"/>
</dbReference>